<comment type="function">
    <text evidence="12 13">Catalyzes the ATP-dependent phosphorylation of L-homoserine to L-homoserine phosphate.</text>
</comment>
<dbReference type="RefSeq" id="WP_309852298.1">
    <property type="nucleotide sequence ID" value="NZ_BAAAIU010000004.1"/>
</dbReference>
<evidence type="ECO:0000313" key="16">
    <source>
        <dbReference type="EMBL" id="MDR6892762.1"/>
    </source>
</evidence>
<dbReference type="Pfam" id="PF00288">
    <property type="entry name" value="GHMP_kinases_N"/>
    <property type="match status" value="1"/>
</dbReference>
<proteinExistence type="inferred from homology"/>
<dbReference type="GO" id="GO:0009088">
    <property type="term" value="P:threonine biosynthetic process"/>
    <property type="evidence" value="ECO:0007669"/>
    <property type="project" value="UniProtKB-UniRule"/>
</dbReference>
<dbReference type="GO" id="GO:0004413">
    <property type="term" value="F:homoserine kinase activity"/>
    <property type="evidence" value="ECO:0007669"/>
    <property type="project" value="UniProtKB-UniRule"/>
</dbReference>
<comment type="subcellular location">
    <subcellularLocation>
        <location evidence="13">Cytoplasm</location>
    </subcellularLocation>
</comment>
<comment type="caution">
    <text evidence="16">The sequence shown here is derived from an EMBL/GenBank/DDBJ whole genome shotgun (WGS) entry which is preliminary data.</text>
</comment>
<dbReference type="HAMAP" id="MF_00384">
    <property type="entry name" value="Homoser_kinase"/>
    <property type="match status" value="1"/>
</dbReference>
<organism evidence="16 17">
    <name type="scientific">Falsarthrobacter nasiphocae</name>
    <dbReference type="NCBI Taxonomy" id="189863"/>
    <lineage>
        <taxon>Bacteria</taxon>
        <taxon>Bacillati</taxon>
        <taxon>Actinomycetota</taxon>
        <taxon>Actinomycetes</taxon>
        <taxon>Micrococcales</taxon>
        <taxon>Micrococcaceae</taxon>
        <taxon>Falsarthrobacter</taxon>
    </lineage>
</organism>
<protein>
    <recommendedName>
        <fullName evidence="4 13">Homoserine kinase</fullName>
        <shortName evidence="13">HK</shortName>
        <shortName evidence="13">HSK</shortName>
        <ecNumber evidence="3 13">2.7.1.39</ecNumber>
    </recommendedName>
</protein>
<evidence type="ECO:0000256" key="10">
    <source>
        <dbReference type="ARBA" id="ARBA00022840"/>
    </source>
</evidence>
<dbReference type="InterPro" id="IPR000870">
    <property type="entry name" value="Homoserine_kinase"/>
</dbReference>
<keyword evidence="7 13" id="KW-0791">Threonine biosynthesis</keyword>
<dbReference type="GO" id="GO:0005524">
    <property type="term" value="F:ATP binding"/>
    <property type="evidence" value="ECO:0007669"/>
    <property type="project" value="UniProtKB-UniRule"/>
</dbReference>
<gene>
    <name evidence="13" type="primary">thrB</name>
    <name evidence="16" type="ORF">J2S35_001702</name>
</gene>
<keyword evidence="5 13" id="KW-0028">Amino-acid biosynthesis</keyword>
<dbReference type="SUPFAM" id="SSF54211">
    <property type="entry name" value="Ribosomal protein S5 domain 2-like"/>
    <property type="match status" value="1"/>
</dbReference>
<keyword evidence="6 13" id="KW-0808">Transferase</keyword>
<dbReference type="EC" id="2.7.1.39" evidence="3 13"/>
<dbReference type="PRINTS" id="PR00958">
    <property type="entry name" value="HOMSERKINASE"/>
</dbReference>
<name>A0AAE4C716_9MICC</name>
<evidence type="ECO:0000256" key="11">
    <source>
        <dbReference type="ARBA" id="ARBA00049375"/>
    </source>
</evidence>
<dbReference type="GO" id="GO:0005737">
    <property type="term" value="C:cytoplasm"/>
    <property type="evidence" value="ECO:0007669"/>
    <property type="project" value="UniProtKB-SubCell"/>
</dbReference>
<keyword evidence="10 13" id="KW-0067">ATP-binding</keyword>
<dbReference type="PIRSF" id="PIRSF000676">
    <property type="entry name" value="Homoser_kin"/>
    <property type="match status" value="1"/>
</dbReference>
<dbReference type="AlphaFoldDB" id="A0AAE4C716"/>
<dbReference type="InterPro" id="IPR013750">
    <property type="entry name" value="GHMP_kinase_C_dom"/>
</dbReference>
<dbReference type="InterPro" id="IPR020568">
    <property type="entry name" value="Ribosomal_Su5_D2-typ_SF"/>
</dbReference>
<keyword evidence="13" id="KW-0963">Cytoplasm</keyword>
<dbReference type="Proteomes" id="UP001247307">
    <property type="component" value="Unassembled WGS sequence"/>
</dbReference>
<evidence type="ECO:0000256" key="4">
    <source>
        <dbReference type="ARBA" id="ARBA00017858"/>
    </source>
</evidence>
<keyword evidence="8 13" id="KW-0547">Nucleotide-binding</keyword>
<dbReference type="EMBL" id="JAVDUI010000001">
    <property type="protein sequence ID" value="MDR6892762.1"/>
    <property type="molecule type" value="Genomic_DNA"/>
</dbReference>
<evidence type="ECO:0000256" key="9">
    <source>
        <dbReference type="ARBA" id="ARBA00022777"/>
    </source>
</evidence>
<dbReference type="InterPro" id="IPR014721">
    <property type="entry name" value="Ribsml_uS5_D2-typ_fold_subgr"/>
</dbReference>
<sequence length="331" mass="33637">MSPAGGILRLGEVVTVSVPATSANLGPGFDSAGLALGLRDSVTARLERAGEESAPFSAQVRVSGHGADSLPSDATHLIADLMARSWRELGADLTGLVLELSCENVIPHARGLGSSAAAIVGALSAAAALVEDPDLRPSQADIFQRASRLEGHPDNVAPAVFGGLSVSWTEDAGGGRFETAVVQPSAGVTPVVGIPEFEVKTEAVRAALPAAVPHALAAANAGRAALLLLAFTERPELLMAATRDYLHQDARASAMPEAYEAMQSLRSASVAAAISGAGPTVIALARDAGEADAASQEFARRGFAVLTPEFTDCGARVELSSNREAASGTSG</sequence>
<evidence type="ECO:0000256" key="3">
    <source>
        <dbReference type="ARBA" id="ARBA00012078"/>
    </source>
</evidence>
<feature type="domain" description="GHMP kinase N-terminal" evidence="14">
    <location>
        <begin position="90"/>
        <end position="163"/>
    </location>
</feature>
<dbReference type="NCBIfam" id="TIGR00191">
    <property type="entry name" value="thrB"/>
    <property type="match status" value="1"/>
</dbReference>
<reference evidence="16" key="1">
    <citation type="submission" date="2023-07" db="EMBL/GenBank/DDBJ databases">
        <title>Sequencing the genomes of 1000 actinobacteria strains.</title>
        <authorList>
            <person name="Klenk H.-P."/>
        </authorList>
    </citation>
    <scope>NUCLEOTIDE SEQUENCE</scope>
    <source>
        <strain evidence="16">DSM 13988</strain>
    </source>
</reference>
<evidence type="ECO:0000256" key="5">
    <source>
        <dbReference type="ARBA" id="ARBA00022605"/>
    </source>
</evidence>
<evidence type="ECO:0000256" key="7">
    <source>
        <dbReference type="ARBA" id="ARBA00022697"/>
    </source>
</evidence>
<feature type="domain" description="GHMP kinase C-terminal" evidence="15">
    <location>
        <begin position="237"/>
        <end position="301"/>
    </location>
</feature>
<dbReference type="InterPro" id="IPR036554">
    <property type="entry name" value="GHMP_kinase_C_sf"/>
</dbReference>
<evidence type="ECO:0000256" key="13">
    <source>
        <dbReference type="HAMAP-Rule" id="MF_00384"/>
    </source>
</evidence>
<accession>A0AAE4C716</accession>
<dbReference type="PANTHER" id="PTHR20861:SF1">
    <property type="entry name" value="HOMOSERINE KINASE"/>
    <property type="match status" value="1"/>
</dbReference>
<evidence type="ECO:0000256" key="6">
    <source>
        <dbReference type="ARBA" id="ARBA00022679"/>
    </source>
</evidence>
<dbReference type="Pfam" id="PF08544">
    <property type="entry name" value="GHMP_kinases_C"/>
    <property type="match status" value="1"/>
</dbReference>
<dbReference type="SUPFAM" id="SSF55060">
    <property type="entry name" value="GHMP Kinase, C-terminal domain"/>
    <property type="match status" value="1"/>
</dbReference>
<feature type="binding site" evidence="13">
    <location>
        <begin position="107"/>
        <end position="117"/>
    </location>
    <ligand>
        <name>ATP</name>
        <dbReference type="ChEBI" id="CHEBI:30616"/>
    </ligand>
</feature>
<dbReference type="InterPro" id="IPR006203">
    <property type="entry name" value="GHMP_knse_ATP-bd_CS"/>
</dbReference>
<keyword evidence="17" id="KW-1185">Reference proteome</keyword>
<evidence type="ECO:0000256" key="1">
    <source>
        <dbReference type="ARBA" id="ARBA00005015"/>
    </source>
</evidence>
<comment type="similarity">
    <text evidence="2 13">Belongs to the GHMP kinase family. Homoserine kinase subfamily.</text>
</comment>
<dbReference type="Gene3D" id="3.30.70.890">
    <property type="entry name" value="GHMP kinase, C-terminal domain"/>
    <property type="match status" value="1"/>
</dbReference>
<evidence type="ECO:0000313" key="17">
    <source>
        <dbReference type="Proteomes" id="UP001247307"/>
    </source>
</evidence>
<comment type="catalytic activity">
    <reaction evidence="11 13">
        <text>L-homoserine + ATP = O-phospho-L-homoserine + ADP + H(+)</text>
        <dbReference type="Rhea" id="RHEA:13985"/>
        <dbReference type="ChEBI" id="CHEBI:15378"/>
        <dbReference type="ChEBI" id="CHEBI:30616"/>
        <dbReference type="ChEBI" id="CHEBI:57476"/>
        <dbReference type="ChEBI" id="CHEBI:57590"/>
        <dbReference type="ChEBI" id="CHEBI:456216"/>
        <dbReference type="EC" id="2.7.1.39"/>
    </reaction>
</comment>
<evidence type="ECO:0000259" key="14">
    <source>
        <dbReference type="Pfam" id="PF00288"/>
    </source>
</evidence>
<dbReference type="PANTHER" id="PTHR20861">
    <property type="entry name" value="HOMOSERINE/4-DIPHOSPHOCYTIDYL-2-C-METHYL-D-ERYTHRITOL KINASE"/>
    <property type="match status" value="1"/>
</dbReference>
<evidence type="ECO:0000256" key="8">
    <source>
        <dbReference type="ARBA" id="ARBA00022741"/>
    </source>
</evidence>
<evidence type="ECO:0000259" key="15">
    <source>
        <dbReference type="Pfam" id="PF08544"/>
    </source>
</evidence>
<evidence type="ECO:0000256" key="2">
    <source>
        <dbReference type="ARBA" id="ARBA00007370"/>
    </source>
</evidence>
<dbReference type="PROSITE" id="PS00627">
    <property type="entry name" value="GHMP_KINASES_ATP"/>
    <property type="match status" value="1"/>
</dbReference>
<comment type="pathway">
    <text evidence="1 13">Amino-acid biosynthesis; L-threonine biosynthesis; L-threonine from L-aspartate: step 4/5.</text>
</comment>
<evidence type="ECO:0000256" key="12">
    <source>
        <dbReference type="ARBA" id="ARBA00049954"/>
    </source>
</evidence>
<dbReference type="Gene3D" id="3.30.230.10">
    <property type="match status" value="1"/>
</dbReference>
<keyword evidence="9 13" id="KW-0418">Kinase</keyword>
<dbReference type="InterPro" id="IPR006204">
    <property type="entry name" value="GHMP_kinase_N_dom"/>
</dbReference>